<evidence type="ECO:0000259" key="6">
    <source>
        <dbReference type="PROSITE" id="PS50928"/>
    </source>
</evidence>
<feature type="domain" description="ABC transmembrane type-1" evidence="6">
    <location>
        <begin position="26"/>
        <end position="124"/>
    </location>
</feature>
<dbReference type="PROSITE" id="PS50928">
    <property type="entry name" value="ABC_TM1"/>
    <property type="match status" value="1"/>
</dbReference>
<dbReference type="AlphaFoldDB" id="A0A383E2W2"/>
<dbReference type="GO" id="GO:0016020">
    <property type="term" value="C:membrane"/>
    <property type="evidence" value="ECO:0007669"/>
    <property type="project" value="UniProtKB-SubCell"/>
</dbReference>
<dbReference type="InterPro" id="IPR000515">
    <property type="entry name" value="MetI-like"/>
</dbReference>
<dbReference type="SUPFAM" id="SSF161098">
    <property type="entry name" value="MetI-like"/>
    <property type="match status" value="1"/>
</dbReference>
<evidence type="ECO:0000256" key="5">
    <source>
        <dbReference type="SAM" id="Phobius"/>
    </source>
</evidence>
<dbReference type="PANTHER" id="PTHR43632">
    <property type="entry name" value="PERMEASE COMPONENT OF TUNGSTATE ABC TRANSPORTER"/>
    <property type="match status" value="1"/>
</dbReference>
<evidence type="ECO:0000256" key="2">
    <source>
        <dbReference type="ARBA" id="ARBA00022692"/>
    </source>
</evidence>
<keyword evidence="3 5" id="KW-1133">Transmembrane helix</keyword>
<dbReference type="PANTHER" id="PTHR43632:SF1">
    <property type="entry name" value="PERMEASE COMPONENT OF TUNGSTATE ABC TRANSPORTER"/>
    <property type="match status" value="1"/>
</dbReference>
<keyword evidence="2 5" id="KW-0812">Transmembrane</keyword>
<feature type="transmembrane region" description="Helical" evidence="5">
    <location>
        <begin position="97"/>
        <end position="123"/>
    </location>
</feature>
<feature type="non-terminal residue" evidence="7">
    <location>
        <position position="124"/>
    </location>
</feature>
<dbReference type="NCBIfam" id="NF038017">
    <property type="entry name" value="ABC_perm1"/>
    <property type="match status" value="1"/>
</dbReference>
<keyword evidence="4 5" id="KW-0472">Membrane</keyword>
<evidence type="ECO:0000256" key="3">
    <source>
        <dbReference type="ARBA" id="ARBA00022989"/>
    </source>
</evidence>
<dbReference type="CDD" id="cd06261">
    <property type="entry name" value="TM_PBP2"/>
    <property type="match status" value="1"/>
</dbReference>
<dbReference type="Gene3D" id="1.10.3720.10">
    <property type="entry name" value="MetI-like"/>
    <property type="match status" value="1"/>
</dbReference>
<comment type="subcellular location">
    <subcellularLocation>
        <location evidence="1">Membrane</location>
        <topology evidence="1">Multi-pass membrane protein</topology>
    </subcellularLocation>
</comment>
<dbReference type="InterPro" id="IPR035906">
    <property type="entry name" value="MetI-like_sf"/>
</dbReference>
<accession>A0A383E2W2</accession>
<evidence type="ECO:0000256" key="4">
    <source>
        <dbReference type="ARBA" id="ARBA00023136"/>
    </source>
</evidence>
<organism evidence="7">
    <name type="scientific">marine metagenome</name>
    <dbReference type="NCBI Taxonomy" id="408172"/>
    <lineage>
        <taxon>unclassified sequences</taxon>
        <taxon>metagenomes</taxon>
        <taxon>ecological metagenomes</taxon>
    </lineage>
</organism>
<dbReference type="GO" id="GO:0055085">
    <property type="term" value="P:transmembrane transport"/>
    <property type="evidence" value="ECO:0007669"/>
    <property type="project" value="InterPro"/>
</dbReference>
<reference evidence="7" key="1">
    <citation type="submission" date="2018-05" db="EMBL/GenBank/DDBJ databases">
        <authorList>
            <person name="Lanie J.A."/>
            <person name="Ng W.-L."/>
            <person name="Kazmierczak K.M."/>
            <person name="Andrzejewski T.M."/>
            <person name="Davidsen T.M."/>
            <person name="Wayne K.J."/>
            <person name="Tettelin H."/>
            <person name="Glass J.I."/>
            <person name="Rusch D."/>
            <person name="Podicherti R."/>
            <person name="Tsui H.-C.T."/>
            <person name="Winkler M.E."/>
        </authorList>
    </citation>
    <scope>NUCLEOTIDE SEQUENCE</scope>
</reference>
<sequence>MTFLFEGFLEGLQMVFQGNPAVYNAAWVTLKVSFGSTLIASLIGLPLGYFLASSSFRGKGFFTVLLQTLLGFPTVVIGLLVYGFLSRRGPFGFADLLFTPSGIVIGLVILAFPITTMFTMTAVS</sequence>
<feature type="transmembrane region" description="Helical" evidence="5">
    <location>
        <begin position="32"/>
        <end position="52"/>
    </location>
</feature>
<evidence type="ECO:0000256" key="1">
    <source>
        <dbReference type="ARBA" id="ARBA00004141"/>
    </source>
</evidence>
<feature type="transmembrane region" description="Helical" evidence="5">
    <location>
        <begin position="64"/>
        <end position="85"/>
    </location>
</feature>
<dbReference type="InterPro" id="IPR049783">
    <property type="entry name" value="ABC_perm_TupB-like"/>
</dbReference>
<protein>
    <recommendedName>
        <fullName evidence="6">ABC transmembrane type-1 domain-containing protein</fullName>
    </recommendedName>
</protein>
<proteinExistence type="predicted"/>
<name>A0A383E2W2_9ZZZZ</name>
<gene>
    <name evidence="7" type="ORF">METZ01_LOCUS503803</name>
</gene>
<dbReference type="EMBL" id="UINC01222249">
    <property type="protein sequence ID" value="SVE50949.1"/>
    <property type="molecule type" value="Genomic_DNA"/>
</dbReference>
<evidence type="ECO:0000313" key="7">
    <source>
        <dbReference type="EMBL" id="SVE50949.1"/>
    </source>
</evidence>